<dbReference type="OrthoDB" id="2503017at2759"/>
<evidence type="ECO:0000313" key="2">
    <source>
        <dbReference type="Proteomes" id="UP000765509"/>
    </source>
</evidence>
<accession>A0A9Q3EV41</accession>
<reference evidence="1" key="1">
    <citation type="submission" date="2021-03" db="EMBL/GenBank/DDBJ databases">
        <title>Draft genome sequence of rust myrtle Austropuccinia psidii MF-1, a brazilian biotype.</title>
        <authorList>
            <person name="Quecine M.C."/>
            <person name="Pachon D.M.R."/>
            <person name="Bonatelli M.L."/>
            <person name="Correr F.H."/>
            <person name="Franceschini L.M."/>
            <person name="Leite T.F."/>
            <person name="Margarido G.R.A."/>
            <person name="Almeida C.A."/>
            <person name="Ferrarezi J.A."/>
            <person name="Labate C.A."/>
        </authorList>
    </citation>
    <scope>NUCLEOTIDE SEQUENCE</scope>
    <source>
        <strain evidence="1">MF-1</strain>
    </source>
</reference>
<name>A0A9Q3EV41_9BASI</name>
<proteinExistence type="predicted"/>
<organism evidence="1 2">
    <name type="scientific">Austropuccinia psidii MF-1</name>
    <dbReference type="NCBI Taxonomy" id="1389203"/>
    <lineage>
        <taxon>Eukaryota</taxon>
        <taxon>Fungi</taxon>
        <taxon>Dikarya</taxon>
        <taxon>Basidiomycota</taxon>
        <taxon>Pucciniomycotina</taxon>
        <taxon>Pucciniomycetes</taxon>
        <taxon>Pucciniales</taxon>
        <taxon>Sphaerophragmiaceae</taxon>
        <taxon>Austropuccinia</taxon>
    </lineage>
</organism>
<protein>
    <recommendedName>
        <fullName evidence="3">DUF4219 domain-containing protein</fullName>
    </recommendedName>
</protein>
<evidence type="ECO:0008006" key="3">
    <source>
        <dbReference type="Google" id="ProtNLM"/>
    </source>
</evidence>
<dbReference type="Proteomes" id="UP000765509">
    <property type="component" value="Unassembled WGS sequence"/>
</dbReference>
<dbReference type="AlphaFoldDB" id="A0A9Q3EV41"/>
<gene>
    <name evidence="1" type="ORF">O181_064087</name>
</gene>
<sequence length="125" mass="14724">MEKPNIKEYSNTPLLDTKNYPLWNIMMYVELTEQGLKDICGSEIASNSDITTIRNWNRPNGKPFHRILSIIHPTLLVNFVDTITSRNAKALWQRIKNKFASHTVVNRGRMWLRWEYLCFNGNIKE</sequence>
<keyword evidence="2" id="KW-1185">Reference proteome</keyword>
<comment type="caution">
    <text evidence="1">The sequence shown here is derived from an EMBL/GenBank/DDBJ whole genome shotgun (WGS) entry which is preliminary data.</text>
</comment>
<dbReference type="EMBL" id="AVOT02031005">
    <property type="protein sequence ID" value="MBW0524372.1"/>
    <property type="molecule type" value="Genomic_DNA"/>
</dbReference>
<evidence type="ECO:0000313" key="1">
    <source>
        <dbReference type="EMBL" id="MBW0524372.1"/>
    </source>
</evidence>